<dbReference type="EMBL" id="JAYMYR010000011">
    <property type="protein sequence ID" value="KAK7333345.1"/>
    <property type="molecule type" value="Genomic_DNA"/>
</dbReference>
<dbReference type="PANTHER" id="PTHR13301">
    <property type="entry name" value="X-BOX TRANSCRIPTION FACTOR-RELATED"/>
    <property type="match status" value="1"/>
</dbReference>
<protein>
    <recommendedName>
        <fullName evidence="16">Cellulose synthase-like protein E1</fullName>
    </recommendedName>
</protein>
<reference evidence="14 15" key="1">
    <citation type="submission" date="2024-01" db="EMBL/GenBank/DDBJ databases">
        <title>The genomes of 5 underutilized Papilionoideae crops provide insights into root nodulation and disease resistanc.</title>
        <authorList>
            <person name="Jiang F."/>
        </authorList>
    </citation>
    <scope>NUCLEOTIDE SEQUENCE [LARGE SCALE GENOMIC DNA]</scope>
    <source>
        <strain evidence="14">JINMINGXINNONG_FW02</strain>
        <tissue evidence="14">Leaves</tissue>
    </source>
</reference>
<keyword evidence="3" id="KW-0808">Transferase</keyword>
<feature type="binding site" evidence="11">
    <location>
        <position position="111"/>
    </location>
    <ligand>
        <name>UDP-alpha-D-glucose</name>
        <dbReference type="ChEBI" id="CHEBI:58885"/>
    </ligand>
</feature>
<feature type="binding site" evidence="12">
    <location>
        <position position="282"/>
    </location>
    <ligand>
        <name>Mn(2+)</name>
        <dbReference type="ChEBI" id="CHEBI:29035"/>
    </ligand>
</feature>
<evidence type="ECO:0000256" key="9">
    <source>
        <dbReference type="ARBA" id="ARBA00037405"/>
    </source>
</evidence>
<evidence type="ECO:0000256" key="3">
    <source>
        <dbReference type="ARBA" id="ARBA00022679"/>
    </source>
</evidence>
<keyword evidence="15" id="KW-1185">Reference proteome</keyword>
<gene>
    <name evidence="14" type="ORF">VNO80_30113</name>
</gene>
<feature type="transmembrane region" description="Helical" evidence="13">
    <location>
        <begin position="715"/>
        <end position="737"/>
    </location>
</feature>
<keyword evidence="6" id="KW-0333">Golgi apparatus</keyword>
<evidence type="ECO:0000256" key="11">
    <source>
        <dbReference type="PIRSR" id="PIRSR605150-2"/>
    </source>
</evidence>
<evidence type="ECO:0000256" key="1">
    <source>
        <dbReference type="ARBA" id="ARBA00004653"/>
    </source>
</evidence>
<organism evidence="14 15">
    <name type="scientific">Phaseolus coccineus</name>
    <name type="common">Scarlet runner bean</name>
    <name type="synonym">Phaseolus multiflorus</name>
    <dbReference type="NCBI Taxonomy" id="3886"/>
    <lineage>
        <taxon>Eukaryota</taxon>
        <taxon>Viridiplantae</taxon>
        <taxon>Streptophyta</taxon>
        <taxon>Embryophyta</taxon>
        <taxon>Tracheophyta</taxon>
        <taxon>Spermatophyta</taxon>
        <taxon>Magnoliopsida</taxon>
        <taxon>eudicotyledons</taxon>
        <taxon>Gunneridae</taxon>
        <taxon>Pentapetalae</taxon>
        <taxon>rosids</taxon>
        <taxon>fabids</taxon>
        <taxon>Fabales</taxon>
        <taxon>Fabaceae</taxon>
        <taxon>Papilionoideae</taxon>
        <taxon>50 kb inversion clade</taxon>
        <taxon>NPAAA clade</taxon>
        <taxon>indigoferoid/millettioid clade</taxon>
        <taxon>Phaseoleae</taxon>
        <taxon>Phaseolus</taxon>
    </lineage>
</organism>
<feature type="transmembrane region" description="Helical" evidence="13">
    <location>
        <begin position="52"/>
        <end position="70"/>
    </location>
</feature>
<feature type="transmembrane region" description="Helical" evidence="13">
    <location>
        <begin position="558"/>
        <end position="582"/>
    </location>
</feature>
<accession>A0AAN9LC84</accession>
<dbReference type="Proteomes" id="UP001374584">
    <property type="component" value="Unassembled WGS sequence"/>
</dbReference>
<comment type="caution">
    <text evidence="14">The sequence shown here is derived from an EMBL/GenBank/DDBJ whole genome shotgun (WGS) entry which is preliminary data.</text>
</comment>
<keyword evidence="2" id="KW-0328">Glycosyltransferase</keyword>
<evidence type="ECO:0000256" key="5">
    <source>
        <dbReference type="ARBA" id="ARBA00022989"/>
    </source>
</evidence>
<dbReference type="GO" id="GO:0071555">
    <property type="term" value="P:cell wall organization"/>
    <property type="evidence" value="ECO:0007669"/>
    <property type="project" value="UniProtKB-KW"/>
</dbReference>
<feature type="transmembrane region" description="Helical" evidence="13">
    <location>
        <begin position="19"/>
        <end position="40"/>
    </location>
</feature>
<dbReference type="SUPFAM" id="SSF53448">
    <property type="entry name" value="Nucleotide-diphospho-sugar transferases"/>
    <property type="match status" value="1"/>
</dbReference>
<comment type="function">
    <text evidence="9">Thought to be a Golgi-localized beta-glycan synthase that polymerize the backbones of noncellulosic polysaccharides (hemicelluloses) of plant cell wall.</text>
</comment>
<evidence type="ECO:0000256" key="13">
    <source>
        <dbReference type="SAM" id="Phobius"/>
    </source>
</evidence>
<dbReference type="FunFam" id="3.90.550.10:FF:000138">
    <property type="entry name" value="Cellulose synthase isolog"/>
    <property type="match status" value="1"/>
</dbReference>
<feature type="binding site" evidence="12">
    <location>
        <position position="306"/>
    </location>
    <ligand>
        <name>Mn(2+)</name>
        <dbReference type="ChEBI" id="CHEBI:29035"/>
    </ligand>
</feature>
<evidence type="ECO:0000256" key="4">
    <source>
        <dbReference type="ARBA" id="ARBA00022692"/>
    </source>
</evidence>
<evidence type="ECO:0000256" key="8">
    <source>
        <dbReference type="ARBA" id="ARBA00023316"/>
    </source>
</evidence>
<evidence type="ECO:0000256" key="2">
    <source>
        <dbReference type="ARBA" id="ARBA00022676"/>
    </source>
</evidence>
<feature type="transmembrane region" description="Helical" evidence="13">
    <location>
        <begin position="649"/>
        <end position="669"/>
    </location>
</feature>
<keyword evidence="4 13" id="KW-0812">Transmembrane</keyword>
<name>A0AAN9LC84_PHACN</name>
<dbReference type="FunFam" id="3.90.550.10:FF:000173">
    <property type="entry name" value="Cellulose synthase-like protein E1"/>
    <property type="match status" value="1"/>
</dbReference>
<evidence type="ECO:0000313" key="15">
    <source>
        <dbReference type="Proteomes" id="UP001374584"/>
    </source>
</evidence>
<dbReference type="AlphaFoldDB" id="A0AAN9LC84"/>
<feature type="transmembrane region" description="Helical" evidence="13">
    <location>
        <begin position="602"/>
        <end position="628"/>
    </location>
</feature>
<feature type="active site" evidence="10">
    <location>
        <position position="448"/>
    </location>
</feature>
<proteinExistence type="predicted"/>
<feature type="binding site" evidence="11">
    <location>
        <position position="140"/>
    </location>
    <ligand>
        <name>UDP-alpha-D-glucose</name>
        <dbReference type="ChEBI" id="CHEBI:58885"/>
    </ligand>
</feature>
<dbReference type="InterPro" id="IPR005150">
    <property type="entry name" value="Cellulose_synth"/>
</dbReference>
<evidence type="ECO:0000256" key="12">
    <source>
        <dbReference type="PIRSR" id="PIRSR605150-3"/>
    </source>
</evidence>
<feature type="active site" evidence="10">
    <location>
        <position position="140"/>
    </location>
</feature>
<dbReference type="GO" id="GO:0030244">
    <property type="term" value="P:cellulose biosynthetic process"/>
    <property type="evidence" value="ECO:0007669"/>
    <property type="project" value="InterPro"/>
</dbReference>
<dbReference type="GO" id="GO:0016760">
    <property type="term" value="F:cellulose synthase (UDP-forming) activity"/>
    <property type="evidence" value="ECO:0007669"/>
    <property type="project" value="InterPro"/>
</dbReference>
<evidence type="ECO:0000256" key="6">
    <source>
        <dbReference type="ARBA" id="ARBA00023034"/>
    </source>
</evidence>
<evidence type="ECO:0000256" key="7">
    <source>
        <dbReference type="ARBA" id="ARBA00023136"/>
    </source>
</evidence>
<feature type="transmembrane region" description="Helical" evidence="13">
    <location>
        <begin position="681"/>
        <end position="703"/>
    </location>
</feature>
<dbReference type="GO" id="GO:0000139">
    <property type="term" value="C:Golgi membrane"/>
    <property type="evidence" value="ECO:0007669"/>
    <property type="project" value="UniProtKB-SubCell"/>
</dbReference>
<dbReference type="Pfam" id="PF03552">
    <property type="entry name" value="Cellulose_synt"/>
    <property type="match status" value="2"/>
</dbReference>
<dbReference type="Gene3D" id="3.90.550.10">
    <property type="entry name" value="Spore Coat Polysaccharide Biosynthesis Protein SpsA, Chain A"/>
    <property type="match status" value="2"/>
</dbReference>
<keyword evidence="7 13" id="KW-0472">Membrane</keyword>
<comment type="subcellular location">
    <subcellularLocation>
        <location evidence="1">Golgi apparatus membrane</location>
        <topology evidence="1">Multi-pass membrane protein</topology>
    </subcellularLocation>
</comment>
<keyword evidence="8" id="KW-0961">Cell wall biogenesis/degradation</keyword>
<evidence type="ECO:0000256" key="10">
    <source>
        <dbReference type="PIRSR" id="PIRSR605150-1"/>
    </source>
</evidence>
<sequence>MAEEKCAPLFETKRAKGRLFYKIFSLSLFVGICFIWVFRVIHIPRESEDGKWGWIGLLCAELWFGLYWLLRHPFRWNPLFREPFRHRLSQRYEKVLPKVDIFVCTADPGIEPAVMVINTVLSVMAYEYPAEKLSVYLSDDAASDITFYALLEASIFAKQWLPFCRKFKVDPTSPAAYFKTIASSTHPNAPAKDFDTIKKLYQDMESRIENAANMGRVPEEVHSKHKGFSQWDSYSSRPDHDTILQILLDGKDSSGKDVDGNVMPILVYLAREKRPHVAHNFKAGAMNSLIRVSSMISNGDIILNVDCDMYSNNSQSLRDALCFFMDEDKGHDIAFVQTPQCFENITKNDLYGGSLRVIYEVDFPGLDSLGGPLYIGTGCFHRREILCGKKFNDQYKKDWNEYKNIDLVKEASLHELEEKSKALASCTFEKNTLWGKEMGLQYGCAVEDLMTGLSIKCRGWKSVYYNPQRKAFLGVAPNTLPQALVQHKRWSEGGFQILLSKHSPAWYAYGFISPGLQMAYCYYNLWVFLSWPTLYYCIIPSLYLLKGIPLFPQMSSPWFIPFAYVMLGDSFYCLMEFLWSGGTVKGWWNDLRLWLYKRTTSYLFAFVDTIFKFFGFSESTFIVSAKVAEEKVSQRYEKEIMEFGNSSPMLTLLATLALLNLFCLLGMLLKQVFINEEGIKIFDTMALQVLLSGVLVLINVPVYQGLFLRKDKGRLPISVTAKSTALALTACALFISIT</sequence>
<evidence type="ECO:0008006" key="16">
    <source>
        <dbReference type="Google" id="ProtNLM"/>
    </source>
</evidence>
<evidence type="ECO:0000313" key="14">
    <source>
        <dbReference type="EMBL" id="KAK7333345.1"/>
    </source>
</evidence>
<feature type="transmembrane region" description="Helical" evidence="13">
    <location>
        <begin position="533"/>
        <end position="551"/>
    </location>
</feature>
<dbReference type="InterPro" id="IPR029044">
    <property type="entry name" value="Nucleotide-diphossugar_trans"/>
</dbReference>
<keyword evidence="5 13" id="KW-1133">Transmembrane helix</keyword>